<comment type="caution">
    <text evidence="2">The sequence shown here is derived from an EMBL/GenBank/DDBJ whole genome shotgun (WGS) entry which is preliminary data.</text>
</comment>
<proteinExistence type="predicted"/>
<organism evidence="2 3">
    <name type="scientific">Solanum commersonii</name>
    <name type="common">Commerson's wild potato</name>
    <name type="synonym">Commerson's nightshade</name>
    <dbReference type="NCBI Taxonomy" id="4109"/>
    <lineage>
        <taxon>Eukaryota</taxon>
        <taxon>Viridiplantae</taxon>
        <taxon>Streptophyta</taxon>
        <taxon>Embryophyta</taxon>
        <taxon>Tracheophyta</taxon>
        <taxon>Spermatophyta</taxon>
        <taxon>Magnoliopsida</taxon>
        <taxon>eudicotyledons</taxon>
        <taxon>Gunneridae</taxon>
        <taxon>Pentapetalae</taxon>
        <taxon>asterids</taxon>
        <taxon>lamiids</taxon>
        <taxon>Solanales</taxon>
        <taxon>Solanaceae</taxon>
        <taxon>Solanoideae</taxon>
        <taxon>Solaneae</taxon>
        <taxon>Solanum</taxon>
    </lineage>
</organism>
<protein>
    <submittedName>
        <fullName evidence="2">Uncharacterized protein</fullName>
    </submittedName>
</protein>
<accession>A0A9J5YY05</accession>
<feature type="coiled-coil region" evidence="1">
    <location>
        <begin position="158"/>
        <end position="185"/>
    </location>
</feature>
<evidence type="ECO:0000313" key="2">
    <source>
        <dbReference type="EMBL" id="KAG5605282.1"/>
    </source>
</evidence>
<dbReference type="Proteomes" id="UP000824120">
    <property type="component" value="Chromosome 5"/>
</dbReference>
<sequence>MDEENTKVFDLNDKREVILLLENSDLKWKNVPWQVMSRYLDTLSYTTTIYKYIMHYEMILSATGSCAFQHFYPANTKKVYNFSKIIIKKILAPEEWGMSPLKEMNYIHPEQKVSKLSASTSKIDKIKEIPTKEGSYTMVEVQNLLVERIKLISFPTMINDLKQEINNIKEDIQQLKEKNVIIELVAANSSTTTSGINTYHPMYREFMDFIKSKKASNNNPPAYFAVLMDEENMEVFDLNDKREVILLLENSHLKWKNDPWQVEESSSTATAAKGKNKRIVKKDLMKNLDIDIKDDISMASASHTNDDDDNTCIAREGQDVDSNEEVDLNALFLKILLFFFIKVIEKPFSNRFPFRFLKFFRNLFLVGDL</sequence>
<dbReference type="EMBL" id="JACXVP010000005">
    <property type="protein sequence ID" value="KAG5605282.1"/>
    <property type="molecule type" value="Genomic_DNA"/>
</dbReference>
<evidence type="ECO:0000313" key="3">
    <source>
        <dbReference type="Proteomes" id="UP000824120"/>
    </source>
</evidence>
<evidence type="ECO:0000256" key="1">
    <source>
        <dbReference type="SAM" id="Coils"/>
    </source>
</evidence>
<dbReference type="AlphaFoldDB" id="A0A9J5YY05"/>
<dbReference type="OrthoDB" id="1743486at2759"/>
<name>A0A9J5YY05_SOLCO</name>
<gene>
    <name evidence="2" type="ORF">H5410_026774</name>
</gene>
<reference evidence="2 3" key="1">
    <citation type="submission" date="2020-09" db="EMBL/GenBank/DDBJ databases">
        <title>De no assembly of potato wild relative species, Solanum commersonii.</title>
        <authorList>
            <person name="Cho K."/>
        </authorList>
    </citation>
    <scope>NUCLEOTIDE SEQUENCE [LARGE SCALE GENOMIC DNA]</scope>
    <source>
        <strain evidence="2">LZ3.2</strain>
        <tissue evidence="2">Leaf</tissue>
    </source>
</reference>
<keyword evidence="1" id="KW-0175">Coiled coil</keyword>
<keyword evidence="3" id="KW-1185">Reference proteome</keyword>